<gene>
    <name evidence="7" type="ORF">DFR76_111264</name>
</gene>
<feature type="compositionally biased region" description="Low complexity" evidence="6">
    <location>
        <begin position="467"/>
        <end position="477"/>
    </location>
</feature>
<organism evidence="7 8">
    <name type="scientific">Nocardia pseudobrasiliensis</name>
    <dbReference type="NCBI Taxonomy" id="45979"/>
    <lineage>
        <taxon>Bacteria</taxon>
        <taxon>Bacillati</taxon>
        <taxon>Actinomycetota</taxon>
        <taxon>Actinomycetes</taxon>
        <taxon>Mycobacteriales</taxon>
        <taxon>Nocardiaceae</taxon>
        <taxon>Nocardia</taxon>
    </lineage>
</organism>
<comment type="caution">
    <text evidence="7">The sequence shown here is derived from an EMBL/GenBank/DDBJ whole genome shotgun (WGS) entry which is preliminary data.</text>
</comment>
<dbReference type="RefSeq" id="WP_082876189.1">
    <property type="nucleotide sequence ID" value="NZ_QQBC01000011.1"/>
</dbReference>
<dbReference type="EMBL" id="QQBC01000011">
    <property type="protein sequence ID" value="RDI63245.1"/>
    <property type="molecule type" value="Genomic_DNA"/>
</dbReference>
<dbReference type="AlphaFoldDB" id="A0A370HXM7"/>
<dbReference type="Gene3D" id="3.90.640.10">
    <property type="entry name" value="Actin, Chain A, domain 4"/>
    <property type="match status" value="1"/>
</dbReference>
<protein>
    <submittedName>
        <fullName evidence="7">Hsp70 protein</fullName>
    </submittedName>
</protein>
<evidence type="ECO:0000256" key="2">
    <source>
        <dbReference type="ARBA" id="ARBA00022741"/>
    </source>
</evidence>
<keyword evidence="2" id="KW-0547">Nucleotide-binding</keyword>
<feature type="region of interest" description="Disordered" evidence="6">
    <location>
        <begin position="400"/>
        <end position="534"/>
    </location>
</feature>
<feature type="compositionally biased region" description="Polar residues" evidence="6">
    <location>
        <begin position="523"/>
        <end position="534"/>
    </location>
</feature>
<comment type="similarity">
    <text evidence="1">Belongs to the heat shock protein 70 family.</text>
</comment>
<keyword evidence="8" id="KW-1185">Reference proteome</keyword>
<evidence type="ECO:0000256" key="3">
    <source>
        <dbReference type="ARBA" id="ARBA00022840"/>
    </source>
</evidence>
<evidence type="ECO:0000256" key="1">
    <source>
        <dbReference type="ARBA" id="ARBA00007381"/>
    </source>
</evidence>
<feature type="compositionally biased region" description="Low complexity" evidence="6">
    <location>
        <begin position="416"/>
        <end position="456"/>
    </location>
</feature>
<evidence type="ECO:0000313" key="8">
    <source>
        <dbReference type="Proteomes" id="UP000254869"/>
    </source>
</evidence>
<dbReference type="GO" id="GO:0140662">
    <property type="term" value="F:ATP-dependent protein folding chaperone"/>
    <property type="evidence" value="ECO:0007669"/>
    <property type="project" value="InterPro"/>
</dbReference>
<keyword evidence="3" id="KW-0067">ATP-binding</keyword>
<dbReference type="InterPro" id="IPR013126">
    <property type="entry name" value="Hsp_70_fam"/>
</dbReference>
<feature type="compositionally biased region" description="Polar residues" evidence="6">
    <location>
        <begin position="400"/>
        <end position="414"/>
    </location>
</feature>
<accession>A0A370HXM7</accession>
<evidence type="ECO:0000313" key="7">
    <source>
        <dbReference type="EMBL" id="RDI63245.1"/>
    </source>
</evidence>
<keyword evidence="5" id="KW-0143">Chaperone</keyword>
<dbReference type="InterPro" id="IPR043129">
    <property type="entry name" value="ATPase_NBD"/>
</dbReference>
<dbReference type="PANTHER" id="PTHR42749">
    <property type="entry name" value="CELL SHAPE-DETERMINING PROTEIN MREB"/>
    <property type="match status" value="1"/>
</dbReference>
<dbReference type="SUPFAM" id="SSF53067">
    <property type="entry name" value="Actin-like ATPase domain"/>
    <property type="match status" value="1"/>
</dbReference>
<keyword evidence="4" id="KW-0346">Stress response</keyword>
<dbReference type="GO" id="GO:0005524">
    <property type="term" value="F:ATP binding"/>
    <property type="evidence" value="ECO:0007669"/>
    <property type="project" value="UniProtKB-KW"/>
</dbReference>
<name>A0A370HXM7_9NOCA</name>
<evidence type="ECO:0000256" key="5">
    <source>
        <dbReference type="ARBA" id="ARBA00023186"/>
    </source>
</evidence>
<dbReference type="Pfam" id="PF00012">
    <property type="entry name" value="HSP70"/>
    <property type="match status" value="1"/>
</dbReference>
<dbReference type="PROSITE" id="PS01036">
    <property type="entry name" value="HSP70_3"/>
    <property type="match status" value="1"/>
</dbReference>
<evidence type="ECO:0000256" key="4">
    <source>
        <dbReference type="ARBA" id="ARBA00023016"/>
    </source>
</evidence>
<dbReference type="STRING" id="1210086.GCA_001613105_04963"/>
<dbReference type="CDD" id="cd10170">
    <property type="entry name" value="ASKHA_NBD_HSP70"/>
    <property type="match status" value="1"/>
</dbReference>
<sequence>MTQGLALGITVGSSNTVAVTTAADGGDLRGAATSVRPSAPGAENFLSRVGDPVDILTDDGASIAAADLVAGLVGRIVDGTAPAATVLGYPAWWSRHTVAAQRAALERAELSEVRLTPEPVAAVGWLTATHPGPDSGAVVVYDLGTTGVTVSVVDAGPQGGLLAEPLRSTEIGGAEFDLLTMRYVLANVAGENEFDPFDPMIERELAALRQRCAKAKEDLSGNTATVVAVRLSGQVRDVRLVRDELEDLLREPLLASLELIHQAARRAGLGTIGRILLTGGGSAIPLLTELVSTEFGTAVISAAEPAHTAAAGAALLAAESAVAALDTTAEAELPAAPTDVVPLVPQQLPEPSRAPVLPLLPQTPRASRFGSWRRTAFIAGAAVAVAALATGTLALGTAVQSTPASNSSGTSAVSPTGETTGAASTTDSAAAIANTGSPQGNRTPNAATPAAGRAAADSPTPGDRPADQPAPATDNPAAAPPPPNNNPAPQPNPAPGPSAPTVQPPNIQPPTVPNPPAPDLGKTLNNGLDQAGNTLGTVLQAPGQVLGHTGG</sequence>
<dbReference type="PANTHER" id="PTHR42749:SF1">
    <property type="entry name" value="CELL SHAPE-DETERMINING PROTEIN MREB"/>
    <property type="match status" value="1"/>
</dbReference>
<dbReference type="InterPro" id="IPR018181">
    <property type="entry name" value="Heat_shock_70_CS"/>
</dbReference>
<reference evidence="7 8" key="1">
    <citation type="submission" date="2018-07" db="EMBL/GenBank/DDBJ databases">
        <title>Genomic Encyclopedia of Type Strains, Phase IV (KMG-IV): sequencing the most valuable type-strain genomes for metagenomic binning, comparative biology and taxonomic classification.</title>
        <authorList>
            <person name="Goeker M."/>
        </authorList>
    </citation>
    <scope>NUCLEOTIDE SEQUENCE [LARGE SCALE GENOMIC DNA]</scope>
    <source>
        <strain evidence="7 8">DSM 44290</strain>
    </source>
</reference>
<feature type="compositionally biased region" description="Pro residues" evidence="6">
    <location>
        <begin position="478"/>
        <end position="518"/>
    </location>
</feature>
<proteinExistence type="inferred from homology"/>
<dbReference type="Proteomes" id="UP000254869">
    <property type="component" value="Unassembled WGS sequence"/>
</dbReference>
<evidence type="ECO:0000256" key="6">
    <source>
        <dbReference type="SAM" id="MobiDB-lite"/>
    </source>
</evidence>
<dbReference type="Gene3D" id="3.30.420.40">
    <property type="match status" value="2"/>
</dbReference>